<organism evidence="2 3">
    <name type="scientific">Albidovulum sediminis</name>
    <dbReference type="NCBI Taxonomy" id="3066345"/>
    <lineage>
        <taxon>Bacteria</taxon>
        <taxon>Pseudomonadati</taxon>
        <taxon>Pseudomonadota</taxon>
        <taxon>Alphaproteobacteria</taxon>
        <taxon>Rhodobacterales</taxon>
        <taxon>Paracoccaceae</taxon>
        <taxon>Albidovulum</taxon>
    </lineage>
</organism>
<comment type="caution">
    <text evidence="2">The sequence shown here is derived from an EMBL/GenBank/DDBJ whole genome shotgun (WGS) entry which is preliminary data.</text>
</comment>
<sequence>MTLCLAPFDRILPVAAGLFRARYGLTALTERVWRSPETLLGEEMEAAERARRNHGAWVLPHAPLVLSEPVDAGGATLIEDAGNPWISAAIARFRPGVAVLSLRAGLIAHADEVWRFTLRRGSRMLRRVEAERDEMGQWQVRSAGKPQAIEKELGGDASCAAPDIEALHALARAAGVDLRACIEERRAFRSCALTALDDRDPHEMRVPTRIGQPVLDAALREGFGVGEDVAPAHPAGFADAADVCASEAETQRAIARAKSIEDIRKALAAAAPLAAEGPMGRHRLGSLYSLAVARAQRIDLDCLLTRRLERDWHDVMADTDYAVSRAAIEADREKAQRNQVLRPLARRHEAICRAAKSPADLLPVLCDLTDGSNPAIDERFREMALQVACKRARELDADDPVTARLMETLLDWQSSAKRAARAAARRENAPPRSSRRSKYQAAQALR</sequence>
<gene>
    <name evidence="2" type="ORF">N5I32_13320</name>
</gene>
<dbReference type="Proteomes" id="UP001205601">
    <property type="component" value="Unassembled WGS sequence"/>
</dbReference>
<keyword evidence="3" id="KW-1185">Reference proteome</keyword>
<evidence type="ECO:0000313" key="3">
    <source>
        <dbReference type="Proteomes" id="UP001205601"/>
    </source>
</evidence>
<evidence type="ECO:0000313" key="2">
    <source>
        <dbReference type="EMBL" id="MCT8330503.1"/>
    </source>
</evidence>
<name>A0ABT2NNJ6_9RHOB</name>
<feature type="region of interest" description="Disordered" evidence="1">
    <location>
        <begin position="420"/>
        <end position="446"/>
    </location>
</feature>
<dbReference type="EMBL" id="JAOCQF010000002">
    <property type="protein sequence ID" value="MCT8330503.1"/>
    <property type="molecule type" value="Genomic_DNA"/>
</dbReference>
<protein>
    <submittedName>
        <fullName evidence="2">Uncharacterized protein</fullName>
    </submittedName>
</protein>
<evidence type="ECO:0000256" key="1">
    <source>
        <dbReference type="SAM" id="MobiDB-lite"/>
    </source>
</evidence>
<proteinExistence type="predicted"/>
<reference evidence="3" key="1">
    <citation type="submission" date="2023-07" db="EMBL/GenBank/DDBJ databases">
        <title>Defluviimonas sediminis sp. nov., isolated from mangrove sediment.</title>
        <authorList>
            <person name="Liu L."/>
            <person name="Li J."/>
            <person name="Huang Y."/>
            <person name="Pan J."/>
            <person name="Li M."/>
        </authorList>
    </citation>
    <scope>NUCLEOTIDE SEQUENCE [LARGE SCALE GENOMIC DNA]</scope>
    <source>
        <strain evidence="3">FT324</strain>
    </source>
</reference>
<accession>A0ABT2NNJ6</accession>